<dbReference type="Proteomes" id="UP000245626">
    <property type="component" value="Unassembled WGS sequence"/>
</dbReference>
<evidence type="ECO:0000313" key="1">
    <source>
        <dbReference type="EMBL" id="PWN48443.1"/>
    </source>
</evidence>
<reference evidence="1 2" key="1">
    <citation type="journal article" date="2018" name="Mol. Biol. Evol.">
        <title>Broad Genomic Sampling Reveals a Smut Pathogenic Ancestry of the Fungal Clade Ustilaginomycotina.</title>
        <authorList>
            <person name="Kijpornyongpan T."/>
            <person name="Mondo S.J."/>
            <person name="Barry K."/>
            <person name="Sandor L."/>
            <person name="Lee J."/>
            <person name="Lipzen A."/>
            <person name="Pangilinan J."/>
            <person name="LaButti K."/>
            <person name="Hainaut M."/>
            <person name="Henrissat B."/>
            <person name="Grigoriev I.V."/>
            <person name="Spatafora J.W."/>
            <person name="Aime M.C."/>
        </authorList>
    </citation>
    <scope>NUCLEOTIDE SEQUENCE [LARGE SCALE GENOMIC DNA]</scope>
    <source>
        <strain evidence="1 2">SA 807</strain>
    </source>
</reference>
<keyword evidence="2" id="KW-1185">Reference proteome</keyword>
<gene>
    <name evidence="1" type="ORF">IE53DRAFT_389365</name>
</gene>
<name>A0ACD0NRI8_9BASI</name>
<organism evidence="1 2">
    <name type="scientific">Violaceomyces palustris</name>
    <dbReference type="NCBI Taxonomy" id="1673888"/>
    <lineage>
        <taxon>Eukaryota</taxon>
        <taxon>Fungi</taxon>
        <taxon>Dikarya</taxon>
        <taxon>Basidiomycota</taxon>
        <taxon>Ustilaginomycotina</taxon>
        <taxon>Ustilaginomycetes</taxon>
        <taxon>Violaceomycetales</taxon>
        <taxon>Violaceomycetaceae</taxon>
        <taxon>Violaceomyces</taxon>
    </lineage>
</organism>
<proteinExistence type="predicted"/>
<dbReference type="EMBL" id="KZ820203">
    <property type="protein sequence ID" value="PWN48443.1"/>
    <property type="molecule type" value="Genomic_DNA"/>
</dbReference>
<protein>
    <submittedName>
        <fullName evidence="1">Uncharacterized protein</fullName>
    </submittedName>
</protein>
<evidence type="ECO:0000313" key="2">
    <source>
        <dbReference type="Proteomes" id="UP000245626"/>
    </source>
</evidence>
<accession>A0ACD0NRI8</accession>
<sequence>MVKPSKGSERQHAPAVKDPRFARLHTDPRFLRPRREDTKVVIDDRFKSIFQAQDRQDGNKRDAGRSRAKVDKYGRKVSSHEKSDEMKRFYRLDQEEEEEEDSRVAPPSSDEDEHEDQTQGRRPVDYARGEGELESSSEEESSEDEEDSDEEDEDDDDDDDEVVIGPSSVIQREKMKKKKKEQEEEDDEDEDDGYGDDIGEIDLDEELDESAYAILDAQAERAIQQGGIEDGRRGAGSEDEDDDDEEIDIEAIHAARSKGKGKAKAANERPKKKNTIPRGDDTCRLAVVNMDWDHVRARDLYKVFSSLVSPTASKLPSDVAKAASAGQQQKGRSGPASNQVRGTLLHVKVYPSDFGKERMAREDVEGPPRELFKKSGGSGIKKSRSRKSKKSTKDASEDSSSSSEEEINEKTIVQVDDGGEFDEEALRKYQLERLRYYYAVATFDSPQTARHVYNEIDGTEMERTANIFDLRFVPDGMDFPDGEGGRPVEYRDEAHEDAGNYKGVDFKTDALRHSKVKLTWDQDDPERTKLTRLVGRGGLTKEQLRDDDFKAYLGSDSESEAEKTSASAARDRLRALLDLDGEGKVRGGSNVFSDSDDDRDGDEGVGDMQITFMPGLSEAAARRANGERKKKEGEDETTLEKYMRKQREKRERRKSERKEGGEGEDKEEKESDGGDEDEDVGEAISSGDGATAALGFDDPFFQNDDEMDFEAALAAEHGEGPTRSKAGKKGKKGKEDGASKKNKNREEEEEDGEGARARAELELMLDADSDEEGGSRHFDMKDIIRAESGKEALKEKKKARMLKRLSKKKRKEQEEFEARKGKPQTQDNFKIDTKDPRFEAMMEDHRFALDPSHPGFVKTKATEALLQERRKRQDSKRKGSEAKLPPVERQSVSNGQGGQGERGSGSEDLASLVQSLKKRSMENQGKRVGGNRAGKDGSSKKQRV</sequence>